<dbReference type="GO" id="GO:0005524">
    <property type="term" value="F:ATP binding"/>
    <property type="evidence" value="ECO:0007669"/>
    <property type="project" value="UniProtKB-UniRule"/>
</dbReference>
<evidence type="ECO:0000256" key="1">
    <source>
        <dbReference type="ARBA" id="ARBA00012513"/>
    </source>
</evidence>
<dbReference type="GO" id="GO:0005737">
    <property type="term" value="C:cytoplasm"/>
    <property type="evidence" value="ECO:0007669"/>
    <property type="project" value="UniProtKB-ARBA"/>
</dbReference>
<dbReference type="CDD" id="cd13999">
    <property type="entry name" value="STKc_MAP3K-like"/>
    <property type="match status" value="1"/>
</dbReference>
<dbReference type="PANTHER" id="PTHR44329">
    <property type="entry name" value="SERINE/THREONINE-PROTEIN KINASE TNNI3K-RELATED"/>
    <property type="match status" value="1"/>
</dbReference>
<evidence type="ECO:0000256" key="4">
    <source>
        <dbReference type="ARBA" id="ARBA00022737"/>
    </source>
</evidence>
<evidence type="ECO:0000256" key="2">
    <source>
        <dbReference type="ARBA" id="ARBA00022527"/>
    </source>
</evidence>
<dbReference type="Gene3D" id="1.10.510.10">
    <property type="entry name" value="Transferase(Phosphotransferase) domain 1"/>
    <property type="match status" value="1"/>
</dbReference>
<keyword evidence="5 11" id="KW-0547">Nucleotide-binding</keyword>
<dbReference type="PROSITE" id="PS50011">
    <property type="entry name" value="PROTEIN_KINASE_DOM"/>
    <property type="match status" value="1"/>
</dbReference>
<dbReference type="PROSITE" id="PS00108">
    <property type="entry name" value="PROTEIN_KINASE_ST"/>
    <property type="match status" value="1"/>
</dbReference>
<comment type="similarity">
    <text evidence="12">Belongs to the protein kinase superfamily.</text>
</comment>
<dbReference type="Pfam" id="PF07714">
    <property type="entry name" value="PK_Tyr_Ser-Thr"/>
    <property type="match status" value="1"/>
</dbReference>
<sequence length="320" mass="36492">MIELLKSHGGLSYGQNGSHFEPSPVLPPLPNKCDWEVDPSELDFSNSVCIGKGSFGEILKAHWRGTPVAVKRILPSLSDDRLVIQDFRQEVNLLVKLRHPNVVQFLGAVTDRKPLMLITEYLRGGDLHKYLKDKGALSPSTTINFGLDIARGMAYLHNEPNVIIHRDLKPRNVLLVNSSADHLKVGDFGLSKLIKVQSAHDVYKMTGETGSYRYMAPEVLKHRRYDKKVDVFSFAMILYEMLEGEPPFSNYEPYDGAKYVAEGHRPSFRGKGYIPELRELTEQCWDADMKQRPSFIEIIKHLEKIKENLPSDHHWHLFTS</sequence>
<dbReference type="InterPro" id="IPR017441">
    <property type="entry name" value="Protein_kinase_ATP_BS"/>
</dbReference>
<feature type="binding site" evidence="11">
    <location>
        <position position="71"/>
    </location>
    <ligand>
        <name>ATP</name>
        <dbReference type="ChEBI" id="CHEBI:30616"/>
    </ligand>
</feature>
<keyword evidence="3 14" id="KW-0808">Transferase</keyword>
<dbReference type="SUPFAM" id="SSF56112">
    <property type="entry name" value="Protein kinase-like (PK-like)"/>
    <property type="match status" value="1"/>
</dbReference>
<evidence type="ECO:0000256" key="11">
    <source>
        <dbReference type="PROSITE-ProRule" id="PRU10141"/>
    </source>
</evidence>
<dbReference type="Gene3D" id="3.30.200.20">
    <property type="entry name" value="Phosphorylase Kinase, domain 1"/>
    <property type="match status" value="1"/>
</dbReference>
<dbReference type="AlphaFoldDB" id="A0A0B2QT60"/>
<keyword evidence="7 11" id="KW-0067">ATP-binding</keyword>
<protein>
    <recommendedName>
        <fullName evidence="1">non-specific serine/threonine protein kinase</fullName>
        <ecNumber evidence="1">2.7.11.1</ecNumber>
    </recommendedName>
</protein>
<dbReference type="FunFam" id="3.30.200.20:FF:000180">
    <property type="entry name" value="serine/threonine-protein kinase STY46-like"/>
    <property type="match status" value="1"/>
</dbReference>
<dbReference type="SMART" id="SM00220">
    <property type="entry name" value="S_TKc"/>
    <property type="match status" value="1"/>
</dbReference>
<dbReference type="PROSITE" id="PS00107">
    <property type="entry name" value="PROTEIN_KINASE_ATP"/>
    <property type="match status" value="1"/>
</dbReference>
<feature type="domain" description="Protein kinase" evidence="13">
    <location>
        <begin position="44"/>
        <end position="316"/>
    </location>
</feature>
<evidence type="ECO:0000256" key="6">
    <source>
        <dbReference type="ARBA" id="ARBA00022777"/>
    </source>
</evidence>
<name>A0A0B2QT60_GLYSO</name>
<dbReference type="InterPro" id="IPR000719">
    <property type="entry name" value="Prot_kinase_dom"/>
</dbReference>
<evidence type="ECO:0000256" key="7">
    <source>
        <dbReference type="ARBA" id="ARBA00022840"/>
    </source>
</evidence>
<dbReference type="InterPro" id="IPR001245">
    <property type="entry name" value="Ser-Thr/Tyr_kinase_cat_dom"/>
</dbReference>
<evidence type="ECO:0000256" key="9">
    <source>
        <dbReference type="ARBA" id="ARBA00047899"/>
    </source>
</evidence>
<dbReference type="GO" id="GO:0004674">
    <property type="term" value="F:protein serine/threonine kinase activity"/>
    <property type="evidence" value="ECO:0007669"/>
    <property type="project" value="UniProtKB-KW"/>
</dbReference>
<evidence type="ECO:0000256" key="5">
    <source>
        <dbReference type="ARBA" id="ARBA00022741"/>
    </source>
</evidence>
<proteinExistence type="inferred from homology"/>
<dbReference type="InterPro" id="IPR051681">
    <property type="entry name" value="Ser/Thr_Kinases-Pseudokinases"/>
</dbReference>
<reference evidence="14" key="1">
    <citation type="submission" date="2014-07" db="EMBL/GenBank/DDBJ databases">
        <title>Identification of a novel salt tolerance gene in wild soybean by whole-genome sequencing.</title>
        <authorList>
            <person name="Lam H.-M."/>
            <person name="Qi X."/>
            <person name="Li M.-W."/>
            <person name="Liu X."/>
            <person name="Xie M."/>
            <person name="Ni M."/>
            <person name="Xu X."/>
        </authorList>
    </citation>
    <scope>NUCLEOTIDE SEQUENCE [LARGE SCALE GENOMIC DNA]</scope>
    <source>
        <tissue evidence="14">Root</tissue>
    </source>
</reference>
<gene>
    <name evidence="14" type="ORF">glysoja_038379</name>
</gene>
<dbReference type="PANTHER" id="PTHR44329:SF289">
    <property type="entry name" value="SERINE_THREONINE-PROTEIN KINASE VIK"/>
    <property type="match status" value="1"/>
</dbReference>
<evidence type="ECO:0000256" key="8">
    <source>
        <dbReference type="ARBA" id="ARBA00023043"/>
    </source>
</evidence>
<dbReference type="InterPro" id="IPR008271">
    <property type="entry name" value="Ser/Thr_kinase_AS"/>
</dbReference>
<dbReference type="FunFam" id="1.10.510.10:FF:000355">
    <property type="entry name" value="Integrin-linked protein kinase family"/>
    <property type="match status" value="1"/>
</dbReference>
<organism evidence="14">
    <name type="scientific">Glycine soja</name>
    <name type="common">Wild soybean</name>
    <dbReference type="NCBI Taxonomy" id="3848"/>
    <lineage>
        <taxon>Eukaryota</taxon>
        <taxon>Viridiplantae</taxon>
        <taxon>Streptophyta</taxon>
        <taxon>Embryophyta</taxon>
        <taxon>Tracheophyta</taxon>
        <taxon>Spermatophyta</taxon>
        <taxon>Magnoliopsida</taxon>
        <taxon>eudicotyledons</taxon>
        <taxon>Gunneridae</taxon>
        <taxon>Pentapetalae</taxon>
        <taxon>rosids</taxon>
        <taxon>fabids</taxon>
        <taxon>Fabales</taxon>
        <taxon>Fabaceae</taxon>
        <taxon>Papilionoideae</taxon>
        <taxon>50 kb inversion clade</taxon>
        <taxon>NPAAA clade</taxon>
        <taxon>indigoferoid/millettioid clade</taxon>
        <taxon>Phaseoleae</taxon>
        <taxon>Glycine</taxon>
        <taxon>Glycine subgen. Soja</taxon>
    </lineage>
</organism>
<keyword evidence="6 14" id="KW-0418">Kinase</keyword>
<dbReference type="Proteomes" id="UP000053555">
    <property type="component" value="Unassembled WGS sequence"/>
</dbReference>
<dbReference type="EC" id="2.7.11.1" evidence="1"/>
<dbReference type="PIRSF" id="PIRSF000654">
    <property type="entry name" value="Integrin-linked_kinase"/>
    <property type="match status" value="1"/>
</dbReference>
<dbReference type="GO" id="GO:0106310">
    <property type="term" value="F:protein serine kinase activity"/>
    <property type="evidence" value="ECO:0007669"/>
    <property type="project" value="RHEA"/>
</dbReference>
<evidence type="ECO:0000256" key="12">
    <source>
        <dbReference type="RuleBase" id="RU000304"/>
    </source>
</evidence>
<comment type="catalytic activity">
    <reaction evidence="10">
        <text>L-seryl-[protein] + ATP = O-phospho-L-seryl-[protein] + ADP + H(+)</text>
        <dbReference type="Rhea" id="RHEA:17989"/>
        <dbReference type="Rhea" id="RHEA-COMP:9863"/>
        <dbReference type="Rhea" id="RHEA-COMP:11604"/>
        <dbReference type="ChEBI" id="CHEBI:15378"/>
        <dbReference type="ChEBI" id="CHEBI:29999"/>
        <dbReference type="ChEBI" id="CHEBI:30616"/>
        <dbReference type="ChEBI" id="CHEBI:83421"/>
        <dbReference type="ChEBI" id="CHEBI:456216"/>
        <dbReference type="EC" id="2.7.11.1"/>
    </reaction>
</comment>
<evidence type="ECO:0000256" key="3">
    <source>
        <dbReference type="ARBA" id="ARBA00022679"/>
    </source>
</evidence>
<keyword evidence="4" id="KW-0677">Repeat</keyword>
<evidence type="ECO:0000256" key="10">
    <source>
        <dbReference type="ARBA" id="ARBA00048679"/>
    </source>
</evidence>
<evidence type="ECO:0000313" key="14">
    <source>
        <dbReference type="EMBL" id="KHN24655.1"/>
    </source>
</evidence>
<dbReference type="InterPro" id="IPR011009">
    <property type="entry name" value="Kinase-like_dom_sf"/>
</dbReference>
<dbReference type="PRINTS" id="PR00109">
    <property type="entry name" value="TYRKINASE"/>
</dbReference>
<keyword evidence="2 12" id="KW-0723">Serine/threonine-protein kinase</keyword>
<accession>A0A0B2QT60</accession>
<dbReference type="EMBL" id="KN655231">
    <property type="protein sequence ID" value="KHN24655.1"/>
    <property type="molecule type" value="Genomic_DNA"/>
</dbReference>
<comment type="catalytic activity">
    <reaction evidence="9">
        <text>L-threonyl-[protein] + ATP = O-phospho-L-threonyl-[protein] + ADP + H(+)</text>
        <dbReference type="Rhea" id="RHEA:46608"/>
        <dbReference type="Rhea" id="RHEA-COMP:11060"/>
        <dbReference type="Rhea" id="RHEA-COMP:11605"/>
        <dbReference type="ChEBI" id="CHEBI:15378"/>
        <dbReference type="ChEBI" id="CHEBI:30013"/>
        <dbReference type="ChEBI" id="CHEBI:30616"/>
        <dbReference type="ChEBI" id="CHEBI:61977"/>
        <dbReference type="ChEBI" id="CHEBI:456216"/>
        <dbReference type="EC" id="2.7.11.1"/>
    </reaction>
</comment>
<keyword evidence="8" id="KW-0040">ANK repeat</keyword>
<evidence type="ECO:0000259" key="13">
    <source>
        <dbReference type="PROSITE" id="PS50011"/>
    </source>
</evidence>